<evidence type="ECO:0000256" key="2">
    <source>
        <dbReference type="ARBA" id="ARBA00004496"/>
    </source>
</evidence>
<dbReference type="InterPro" id="IPR012938">
    <property type="entry name" value="Glc/Sorbosone_DH"/>
</dbReference>
<dbReference type="EMBL" id="JBHSGP010000005">
    <property type="protein sequence ID" value="MFC4721350.1"/>
    <property type="molecule type" value="Genomic_DNA"/>
</dbReference>
<dbReference type="SUPFAM" id="SSF50952">
    <property type="entry name" value="Soluble quinoprotein glucose dehydrogenase"/>
    <property type="match status" value="1"/>
</dbReference>
<dbReference type="NCBIfam" id="NF012200">
    <property type="entry name" value="choice_anch_D"/>
    <property type="match status" value="3"/>
</dbReference>
<evidence type="ECO:0000256" key="1">
    <source>
        <dbReference type="ARBA" id="ARBA00004138"/>
    </source>
</evidence>
<keyword evidence="5" id="KW-0969">Cilium</keyword>
<keyword evidence="3" id="KW-0963">Cytoplasm</keyword>
<dbReference type="InterPro" id="IPR011042">
    <property type="entry name" value="6-blade_b-propeller_TolB-like"/>
</dbReference>
<sequence length="1190" mass="126800">MILKLPTKFNPKSLFCSLLFFSTLFSFSQGTLEVTGNGNIIPSGSSNTSTSNFTNFGSVEVGSNKSNVFVLDNTAGGGSPNRRLNNIQVTISGSLDFAPVSTGLGTLKGSDTPVNHIITFTPTSSGLKSATVTISFSNGTNSPYTFVVQGTGTEQQPEINVTGLGNTIPDNDTTPSVSDDTSFGSVPVGSLTNHIFTIANIGNTSTNLIVSNNGAGISISGGSGYFSINSEPAQNSIITGGNSLTFSIDYNPLAIGTHTATISIDNNDSNENPYNFTISGTAFNPTPEIQVIGNGIEIVNGDTTPSTTDDTNFGIVNMGSQLSKTFTINNTGTELLNISDISLSNTLDFSFSGAPYSTPIAGGFSTTFTIAYSATSIGTQTSTVTIINDDANEDPYTFTIQGTGANVTYTPVTSGPDWTVTNLTPNFELNNPNTIIYGPDNYLWITERVGKRVVKIDPLVGGSKTAILDLSGLVYQTGGQDGLMGMAVHPDLYANINTTTNNYVYLAYTYNSSGRKLRIARYTYNYNSGNGFLDSGSATTILEGFDASNDHNSGKLQIGPDMKLYYTAGDQGYNQFSNACLEIRAQYLPTSDGQTQTSIANKAEYKGKILRMNLDGSIPSDNPVLAGFRTHIYTYGHRNPQGLVFGNDGKLYSSEHGPKVDDELNVIIAGKNYGWPNIAGYYDNQAYAYCNWSSSSNCNSSNFSDHNCPNDVTPISEFDAINNALLSNFQPPIGTYNSSASVEPSGGFLEWPTVAPASLAIYESGQIPGWDKSLLIPTLKRGTIFRAKLNSSGDGLESQVYEEFHSSNDRYRDIAVGPDGITFYVITDSSGSTSGPSGTNPQSLQNPGVVMRIQYKCLIGTSCDDGNDCTINDEYDSFCDCVGELQPDTDNDGVCDPIDQCPEFDDTLIGTACDDGNDCTINDVYTVECDCVGTYIDSDGDGVCDADDICPGFDDTIDENLNGIPDGCESECDPSVVGFNINPLTHSGSGTSNTSLNLPDYSQDVSFTITGIDQVTGGKPSKRFIDFVNVTYVDGNNVTQSAGTFSGANVNSANISITGVVKSITVNLSDAYDSNASVNMSVNLGIVSYCVLNNPPSSSARSSIKATSSFGDVFRVYPNPTSSQLFVERINSDSKVTISMFSIVGQLVKKVQMLTNRQTISVQEFSKGLYILQITDENGVTMKTERIIIK</sequence>
<feature type="chain" id="PRO_5045062751" evidence="7">
    <location>
        <begin position="29"/>
        <end position="1190"/>
    </location>
</feature>
<evidence type="ECO:0000256" key="6">
    <source>
        <dbReference type="ARBA" id="ARBA00023273"/>
    </source>
</evidence>
<evidence type="ECO:0000256" key="3">
    <source>
        <dbReference type="ARBA" id="ARBA00022490"/>
    </source>
</evidence>
<evidence type="ECO:0000313" key="9">
    <source>
        <dbReference type="EMBL" id="MFC4721350.1"/>
    </source>
</evidence>
<feature type="domain" description="Cadherin" evidence="8">
    <location>
        <begin position="270"/>
        <end position="398"/>
    </location>
</feature>
<keyword evidence="10" id="KW-1185">Reference proteome</keyword>
<protein>
    <submittedName>
        <fullName evidence="9">PQQ-dependent sugar dehydrogenase</fullName>
    </submittedName>
</protein>
<dbReference type="Proteomes" id="UP001595953">
    <property type="component" value="Unassembled WGS sequence"/>
</dbReference>
<dbReference type="PANTHER" id="PTHR19328:SF13">
    <property type="entry name" value="HIPL1 PROTEIN"/>
    <property type="match status" value="1"/>
</dbReference>
<dbReference type="PROSITE" id="PS50194">
    <property type="entry name" value="FILAMIN_REPEAT"/>
    <property type="match status" value="1"/>
</dbReference>
<dbReference type="PROSITE" id="PS50268">
    <property type="entry name" value="CADHERIN_2"/>
    <property type="match status" value="1"/>
</dbReference>
<dbReference type="RefSeq" id="WP_387960958.1">
    <property type="nucleotide sequence ID" value="NZ_JBHSGP010000005.1"/>
</dbReference>
<dbReference type="Pfam" id="PF18962">
    <property type="entry name" value="Por_Secre_tail"/>
    <property type="match status" value="1"/>
</dbReference>
<dbReference type="InterPro" id="IPR017868">
    <property type="entry name" value="Filamin/ABP280_repeat-like"/>
</dbReference>
<evidence type="ECO:0000256" key="5">
    <source>
        <dbReference type="ARBA" id="ARBA00023069"/>
    </source>
</evidence>
<dbReference type="Gene3D" id="2.60.40.10">
    <property type="entry name" value="Immunoglobulins"/>
    <property type="match status" value="3"/>
</dbReference>
<evidence type="ECO:0000256" key="7">
    <source>
        <dbReference type="SAM" id="SignalP"/>
    </source>
</evidence>
<comment type="subcellular location">
    <subcellularLocation>
        <location evidence="1">Cell projection</location>
        <location evidence="1">Cilium</location>
    </subcellularLocation>
    <subcellularLocation>
        <location evidence="2">Cytoplasm</location>
    </subcellularLocation>
</comment>
<accession>A0ABV9N1B7</accession>
<feature type="signal peptide" evidence="7">
    <location>
        <begin position="1"/>
        <end position="28"/>
    </location>
</feature>
<dbReference type="InterPro" id="IPR011041">
    <property type="entry name" value="Quinoprot_gluc/sorb_DH_b-prop"/>
</dbReference>
<dbReference type="InterPro" id="IPR053879">
    <property type="entry name" value="HYDIN_VesB_CFA65-like_Ig"/>
</dbReference>
<dbReference type="Pfam" id="PF07995">
    <property type="entry name" value="GSDH"/>
    <property type="match status" value="2"/>
</dbReference>
<dbReference type="PANTHER" id="PTHR19328">
    <property type="entry name" value="HEDGEHOG-INTERACTING PROTEIN"/>
    <property type="match status" value="1"/>
</dbReference>
<reference evidence="10" key="1">
    <citation type="journal article" date="2019" name="Int. J. Syst. Evol. Microbiol.">
        <title>The Global Catalogue of Microorganisms (GCM) 10K type strain sequencing project: providing services to taxonomists for standard genome sequencing and annotation.</title>
        <authorList>
            <consortium name="The Broad Institute Genomics Platform"/>
            <consortium name="The Broad Institute Genome Sequencing Center for Infectious Disease"/>
            <person name="Wu L."/>
            <person name="Ma J."/>
        </authorList>
    </citation>
    <scope>NUCLEOTIDE SEQUENCE [LARGE SCALE GENOMIC DNA]</scope>
    <source>
        <strain evidence="10">CCUG 63682</strain>
    </source>
</reference>
<organism evidence="9 10">
    <name type="scientific">Geojedonia litorea</name>
    <dbReference type="NCBI Taxonomy" id="1268269"/>
    <lineage>
        <taxon>Bacteria</taxon>
        <taxon>Pseudomonadati</taxon>
        <taxon>Bacteroidota</taxon>
        <taxon>Flavobacteriia</taxon>
        <taxon>Flavobacteriales</taxon>
        <taxon>Flavobacteriaceae</taxon>
        <taxon>Geojedonia</taxon>
    </lineage>
</organism>
<dbReference type="NCBIfam" id="TIGR04183">
    <property type="entry name" value="Por_Secre_tail"/>
    <property type="match status" value="1"/>
</dbReference>
<keyword evidence="6" id="KW-0966">Cell projection</keyword>
<gene>
    <name evidence="9" type="ORF">ACFO5O_03370</name>
</gene>
<evidence type="ECO:0000256" key="4">
    <source>
        <dbReference type="ARBA" id="ARBA00022729"/>
    </source>
</evidence>
<dbReference type="InterPro" id="IPR002126">
    <property type="entry name" value="Cadherin-like_dom"/>
</dbReference>
<dbReference type="InterPro" id="IPR026444">
    <property type="entry name" value="Secre_tail"/>
</dbReference>
<dbReference type="Gene3D" id="2.120.10.30">
    <property type="entry name" value="TolB, C-terminal domain"/>
    <property type="match status" value="1"/>
</dbReference>
<dbReference type="InterPro" id="IPR013783">
    <property type="entry name" value="Ig-like_fold"/>
</dbReference>
<dbReference type="Pfam" id="PF22544">
    <property type="entry name" value="HYDIN_VesB_CFA65-like_Ig"/>
    <property type="match status" value="2"/>
</dbReference>
<evidence type="ECO:0000259" key="8">
    <source>
        <dbReference type="PROSITE" id="PS50268"/>
    </source>
</evidence>
<comment type="caution">
    <text evidence="9">The sequence shown here is derived from an EMBL/GenBank/DDBJ whole genome shotgun (WGS) entry which is preliminary data.</text>
</comment>
<proteinExistence type="predicted"/>
<name>A0ABV9N1B7_9FLAO</name>
<keyword evidence="4 7" id="KW-0732">Signal</keyword>
<evidence type="ECO:0000313" key="10">
    <source>
        <dbReference type="Proteomes" id="UP001595953"/>
    </source>
</evidence>